<feature type="compositionally biased region" description="Basic and acidic residues" evidence="7">
    <location>
        <begin position="243"/>
        <end position="257"/>
    </location>
</feature>
<dbReference type="Gene3D" id="2.30.30.40">
    <property type="entry name" value="SH3 Domains"/>
    <property type="match status" value="1"/>
</dbReference>
<dbReference type="OMA" id="KRWWKCQ"/>
<keyword evidence="10" id="KW-1185">Reference proteome</keyword>
<dbReference type="Gene3D" id="1.10.150.50">
    <property type="entry name" value="Transcription Factor, Ets-1"/>
    <property type="match status" value="1"/>
</dbReference>
<evidence type="ECO:0000256" key="3">
    <source>
        <dbReference type="ARBA" id="ARBA00022443"/>
    </source>
</evidence>
<evidence type="ECO:0000313" key="9">
    <source>
        <dbReference type="Ensembl" id="ENSTNIP00000000528.1"/>
    </source>
</evidence>
<dbReference type="InterPro" id="IPR039801">
    <property type="entry name" value="EPS8-like"/>
</dbReference>
<reference evidence="9" key="2">
    <citation type="submission" date="2025-08" db="UniProtKB">
        <authorList>
            <consortium name="Ensembl"/>
        </authorList>
    </citation>
    <scope>IDENTIFICATION</scope>
</reference>
<feature type="domain" description="SH3" evidence="8">
    <location>
        <begin position="286"/>
        <end position="345"/>
    </location>
</feature>
<dbReference type="PANTHER" id="PTHR12287">
    <property type="entry name" value="EPIDERMAL GROWTH FACTOR RECEPTOR KINASE SUBSTRATE EPS8-RELATED PROTEIN"/>
    <property type="match status" value="1"/>
</dbReference>
<dbReference type="CDD" id="cd09540">
    <property type="entry name" value="SAM_EPS8-like"/>
    <property type="match status" value="1"/>
</dbReference>
<dbReference type="PROSITE" id="PS50002">
    <property type="entry name" value="SH3"/>
    <property type="match status" value="1"/>
</dbReference>
<name>H3BX15_TETNG</name>
<dbReference type="GO" id="GO:1900029">
    <property type="term" value="P:positive regulation of ruffle assembly"/>
    <property type="evidence" value="ECO:0007669"/>
    <property type="project" value="TreeGrafter"/>
</dbReference>
<dbReference type="Pfam" id="PF18016">
    <property type="entry name" value="SAM_3"/>
    <property type="match status" value="1"/>
</dbReference>
<dbReference type="InterPro" id="IPR001452">
    <property type="entry name" value="SH3_domain"/>
</dbReference>
<feature type="region of interest" description="Disordered" evidence="7">
    <location>
        <begin position="92"/>
        <end position="118"/>
    </location>
</feature>
<dbReference type="InterPro" id="IPR013761">
    <property type="entry name" value="SAM/pointed_sf"/>
</dbReference>
<dbReference type="SMART" id="SM00326">
    <property type="entry name" value="SH3"/>
    <property type="match status" value="1"/>
</dbReference>
<dbReference type="Pfam" id="PF22975">
    <property type="entry name" value="EPS8_2nd"/>
    <property type="match status" value="1"/>
</dbReference>
<evidence type="ECO:0000259" key="8">
    <source>
        <dbReference type="PROSITE" id="PS50002"/>
    </source>
</evidence>
<dbReference type="Ensembl" id="ENSTNIT00000000395.1">
    <property type="protein sequence ID" value="ENSTNIP00000000528.1"/>
    <property type="gene ID" value="ENSTNIG00000018947.1"/>
</dbReference>
<dbReference type="InterPro" id="IPR055093">
    <property type="entry name" value="EPS8_2nd"/>
</dbReference>
<dbReference type="InterPro" id="IPR041418">
    <property type="entry name" value="SAM_3"/>
</dbReference>
<protein>
    <submittedName>
        <fullName evidence="9">EPS8 signaling adaptor L1a</fullName>
    </submittedName>
</protein>
<keyword evidence="5" id="KW-0597">Phosphoprotein</keyword>
<dbReference type="GO" id="GO:0005737">
    <property type="term" value="C:cytoplasm"/>
    <property type="evidence" value="ECO:0007669"/>
    <property type="project" value="UniProtKB-SubCell"/>
</dbReference>
<dbReference type="GO" id="GO:0032587">
    <property type="term" value="C:ruffle membrane"/>
    <property type="evidence" value="ECO:0007669"/>
    <property type="project" value="TreeGrafter"/>
</dbReference>
<evidence type="ECO:0000256" key="4">
    <source>
        <dbReference type="ARBA" id="ARBA00022490"/>
    </source>
</evidence>
<proteinExistence type="inferred from homology"/>
<dbReference type="GO" id="GO:0031982">
    <property type="term" value="C:vesicle"/>
    <property type="evidence" value="ECO:0007669"/>
    <property type="project" value="TreeGrafter"/>
</dbReference>
<dbReference type="SUPFAM" id="SSF50044">
    <property type="entry name" value="SH3-domain"/>
    <property type="match status" value="1"/>
</dbReference>
<feature type="region of interest" description="Disordered" evidence="7">
    <location>
        <begin position="236"/>
        <end position="257"/>
    </location>
</feature>
<dbReference type="GO" id="GO:0007266">
    <property type="term" value="P:Rho protein signal transduction"/>
    <property type="evidence" value="ECO:0007669"/>
    <property type="project" value="TreeGrafter"/>
</dbReference>
<dbReference type="FunFam" id="1.10.150.50:FF:000023">
    <property type="entry name" value="Epidermal growth factor receptor kinase substrate 8"/>
    <property type="match status" value="1"/>
</dbReference>
<reference evidence="9" key="3">
    <citation type="submission" date="2025-09" db="UniProtKB">
        <authorList>
            <consortium name="Ensembl"/>
        </authorList>
    </citation>
    <scope>IDENTIFICATION</scope>
</reference>
<accession>H3BX15</accession>
<dbReference type="InParanoid" id="H3BX15"/>
<dbReference type="PANTHER" id="PTHR12287:SF19">
    <property type="entry name" value="EPIDERMAL GROWTH FACTOR RECEPTOR KINASE SUBSTRATE 8-LIKE PROTEIN 1"/>
    <property type="match status" value="1"/>
</dbReference>
<evidence type="ECO:0000256" key="5">
    <source>
        <dbReference type="ARBA" id="ARBA00022553"/>
    </source>
</evidence>
<dbReference type="GeneTree" id="ENSGT00940000158125"/>
<evidence type="ECO:0000256" key="2">
    <source>
        <dbReference type="ARBA" id="ARBA00006197"/>
    </source>
</evidence>
<organism evidence="9 10">
    <name type="scientific">Tetraodon nigroviridis</name>
    <name type="common">Spotted green pufferfish</name>
    <name type="synonym">Chelonodon nigroviridis</name>
    <dbReference type="NCBI Taxonomy" id="99883"/>
    <lineage>
        <taxon>Eukaryota</taxon>
        <taxon>Metazoa</taxon>
        <taxon>Chordata</taxon>
        <taxon>Craniata</taxon>
        <taxon>Vertebrata</taxon>
        <taxon>Euteleostomi</taxon>
        <taxon>Actinopterygii</taxon>
        <taxon>Neopterygii</taxon>
        <taxon>Teleostei</taxon>
        <taxon>Neoteleostei</taxon>
        <taxon>Acanthomorphata</taxon>
        <taxon>Eupercaria</taxon>
        <taxon>Tetraodontiformes</taxon>
        <taxon>Tetradontoidea</taxon>
        <taxon>Tetraodontidae</taxon>
        <taxon>Tetraodon</taxon>
    </lineage>
</organism>
<reference evidence="10" key="1">
    <citation type="journal article" date="2004" name="Nature">
        <title>Genome duplication in the teleost fish Tetraodon nigroviridis reveals the early vertebrate proto-karyotype.</title>
        <authorList>
            <person name="Jaillon O."/>
            <person name="Aury J.-M."/>
            <person name="Brunet F."/>
            <person name="Petit J.-L."/>
            <person name="Stange-Thomann N."/>
            <person name="Mauceli E."/>
            <person name="Bouneau L."/>
            <person name="Fischer C."/>
            <person name="Ozouf-Costaz C."/>
            <person name="Bernot A."/>
            <person name="Nicaud S."/>
            <person name="Jaffe D."/>
            <person name="Fisher S."/>
            <person name="Lutfalla G."/>
            <person name="Dossat C."/>
            <person name="Segurens B."/>
            <person name="Dasilva C."/>
            <person name="Salanoubat M."/>
            <person name="Levy M."/>
            <person name="Boudet N."/>
            <person name="Castellano S."/>
            <person name="Anthouard V."/>
            <person name="Jubin C."/>
            <person name="Castelli V."/>
            <person name="Katinka M."/>
            <person name="Vacherie B."/>
            <person name="Biemont C."/>
            <person name="Skalli Z."/>
            <person name="Cattolico L."/>
            <person name="Poulain J."/>
            <person name="De Berardinis V."/>
            <person name="Cruaud C."/>
            <person name="Duprat S."/>
            <person name="Brottier P."/>
            <person name="Coutanceau J.-P."/>
            <person name="Gouzy J."/>
            <person name="Parra G."/>
            <person name="Lardier G."/>
            <person name="Chapple C."/>
            <person name="McKernan K.J."/>
            <person name="McEwan P."/>
            <person name="Bosak S."/>
            <person name="Kellis M."/>
            <person name="Volff J.-N."/>
            <person name="Guigo R."/>
            <person name="Zody M.C."/>
            <person name="Mesirov J."/>
            <person name="Lindblad-Toh K."/>
            <person name="Birren B."/>
            <person name="Nusbaum C."/>
            <person name="Kahn D."/>
            <person name="Robinson-Rechavi M."/>
            <person name="Laudet V."/>
            <person name="Schachter V."/>
            <person name="Quetier F."/>
            <person name="Saurin W."/>
            <person name="Scarpelli C."/>
            <person name="Wincker P."/>
            <person name="Lander E.S."/>
            <person name="Weissenbach J."/>
            <person name="Roest Crollius H."/>
        </authorList>
    </citation>
    <scope>NUCLEOTIDE SEQUENCE [LARGE SCALE GENOMIC DNA]</scope>
</reference>
<dbReference type="GO" id="GO:0035023">
    <property type="term" value="P:regulation of Rho protein signal transduction"/>
    <property type="evidence" value="ECO:0007669"/>
    <property type="project" value="TreeGrafter"/>
</dbReference>
<evidence type="ECO:0000256" key="1">
    <source>
        <dbReference type="ARBA" id="ARBA00004496"/>
    </source>
</evidence>
<feature type="compositionally biased region" description="Basic residues" evidence="7">
    <location>
        <begin position="92"/>
        <end position="104"/>
    </location>
</feature>
<evidence type="ECO:0000313" key="10">
    <source>
        <dbReference type="Proteomes" id="UP000007303"/>
    </source>
</evidence>
<comment type="subcellular location">
    <subcellularLocation>
        <location evidence="1">Cytoplasm</location>
    </subcellularLocation>
</comment>
<keyword evidence="3 6" id="KW-0728">SH3 domain</keyword>
<keyword evidence="4" id="KW-0963">Cytoplasm</keyword>
<dbReference type="AlphaFoldDB" id="H3BX15"/>
<dbReference type="GO" id="GO:0003779">
    <property type="term" value="F:actin binding"/>
    <property type="evidence" value="ECO:0007669"/>
    <property type="project" value="TreeGrafter"/>
</dbReference>
<dbReference type="InterPro" id="IPR036028">
    <property type="entry name" value="SH3-like_dom_sf"/>
</dbReference>
<evidence type="ECO:0000256" key="7">
    <source>
        <dbReference type="SAM" id="MobiDB-lite"/>
    </source>
</evidence>
<dbReference type="Pfam" id="PF00018">
    <property type="entry name" value="SH3_1"/>
    <property type="match status" value="1"/>
</dbReference>
<comment type="similarity">
    <text evidence="2">Belongs to the EPS8 family.</text>
</comment>
<dbReference type="STRING" id="99883.ENSTNIP00000000528"/>
<dbReference type="Proteomes" id="UP000007303">
    <property type="component" value="Unassembled WGS sequence"/>
</dbReference>
<sequence>ERLQPMGGAPAPSAPCEEPPLDVLAHAVARNTWCRWWRDTHVCSTGTDVGSFPTFIRSEDVEREVEIMNHCFDDVERFMARLQLAAEAQHLLRQKSKKKSKKSRKKEEPGDNPLAMKACPPPEEEFLDIFQKIKYSLCLLARLQPFITQPDAPQLLHPIFVPLDLMVKTTGGPALGASVVSPAMTTGAVSLLQEHLTNAEKELWKSLGHHWTLPCSQLSVAVPPYTPVFLDGWQPRTRHSSGRPHEDPVQSQHKEDALKQRRASHGLNLVDRGCTAGGTGNDLLPPSGRLCRCSYDFLARNHTELSVLQGETLEVLESVDRWSKCRNRFEEIGCVPSNILEPLSALDAVDSSVVHREVPPCCLALQLGPPTHPRLPAPNRGRPTLPVPGSSPTLRPALLRPALLLSARCGFFVFSVLIMNDELLERLAKKRGSAHRTSPRSADPSAPLNYQSPPAEVQAWFMAKGFSQQTVESLGILNGAQLFSLNKNELRIVSPEEGARVYSQLMVQKALLQDVRKVTELEKAMERQKLKIDLESEKSDV</sequence>
<evidence type="ECO:0000256" key="6">
    <source>
        <dbReference type="PROSITE-ProRule" id="PRU00192"/>
    </source>
</evidence>